<dbReference type="STRING" id="1307763.L21SP4_01433"/>
<dbReference type="Gene3D" id="3.30.559.10">
    <property type="entry name" value="Chloramphenicol acetyltransferase-like domain"/>
    <property type="match status" value="1"/>
</dbReference>
<dbReference type="AlphaFoldDB" id="A0A0G3EIN5"/>
<reference evidence="2 3" key="2">
    <citation type="journal article" date="2016" name="ISME J.">
        <title>Characterization of the first cultured representative of Verrucomicrobia subdivision 5 indicates the proposal of a novel phylum.</title>
        <authorList>
            <person name="Spring S."/>
            <person name="Bunk B."/>
            <person name="Sproer C."/>
            <person name="Schumann P."/>
            <person name="Rohde M."/>
            <person name="Tindall B.J."/>
            <person name="Klenk H.P."/>
        </authorList>
    </citation>
    <scope>NUCLEOTIDE SEQUENCE [LARGE SCALE GENOMIC DNA]</scope>
    <source>
        <strain evidence="2 3">L21-Fru-AB</strain>
    </source>
</reference>
<reference evidence="3" key="1">
    <citation type="submission" date="2015-02" db="EMBL/GenBank/DDBJ databases">
        <title>Description and complete genome sequence of the first cultured representative of the subdivision 5 of the Verrucomicrobia phylum.</title>
        <authorList>
            <person name="Spring S."/>
            <person name="Bunk B."/>
            <person name="Sproer C."/>
            <person name="Klenk H.-P."/>
        </authorList>
    </citation>
    <scope>NUCLEOTIDE SEQUENCE [LARGE SCALE GENOMIC DNA]</scope>
    <source>
        <strain evidence="3">L21-Fru-AB</strain>
    </source>
</reference>
<evidence type="ECO:0000259" key="1">
    <source>
        <dbReference type="Pfam" id="PF00198"/>
    </source>
</evidence>
<evidence type="ECO:0000313" key="3">
    <source>
        <dbReference type="Proteomes" id="UP000035268"/>
    </source>
</evidence>
<dbReference type="InterPro" id="IPR045257">
    <property type="entry name" value="E2/Pdx1"/>
</dbReference>
<dbReference type="Pfam" id="PF00198">
    <property type="entry name" value="2-oxoacid_dh"/>
    <property type="match status" value="1"/>
</dbReference>
<sequence>MSRMRRIIADRLTQSFRDIPHFFVTVGADMTDLMAYRKELKAAGRSYSLNDFVMKSVILALEEHGDVNSMTPDGRSIVRHPQVHLGLAVSIEQGLVVPVIRNAGALDMDALHEQARERAGRARDGKLTPEEMQGGTFTISNMGMLGVEQFNAIINPGEGAILAVASVQDTPAVREGELTVRKQMKMTLSADHRIVDGATGAQFLNAVKDKLEDVEFWKQLVG</sequence>
<gene>
    <name evidence="2" type="primary">pdhC_2</name>
    <name evidence="2" type="ORF">L21SP4_01433</name>
</gene>
<dbReference type="PANTHER" id="PTHR23151">
    <property type="entry name" value="DIHYDROLIPOAMIDE ACETYL/SUCCINYL-TRANSFERASE-RELATED"/>
    <property type="match status" value="1"/>
</dbReference>
<dbReference type="EC" id="2.3.1.12" evidence="2"/>
<accession>A0A0G3EIN5</accession>
<dbReference type="GO" id="GO:0004742">
    <property type="term" value="F:dihydrolipoyllysine-residue acetyltransferase activity"/>
    <property type="evidence" value="ECO:0007669"/>
    <property type="project" value="UniProtKB-EC"/>
</dbReference>
<name>A0A0G3EIN5_9BACT</name>
<keyword evidence="2" id="KW-0012">Acyltransferase</keyword>
<dbReference type="PANTHER" id="PTHR23151:SF90">
    <property type="entry name" value="DIHYDROLIPOYLLYSINE-RESIDUE ACETYLTRANSFERASE COMPONENT OF PYRUVATE DEHYDROGENASE COMPLEX, MITOCHONDRIAL-RELATED"/>
    <property type="match status" value="1"/>
</dbReference>
<dbReference type="InterPro" id="IPR023213">
    <property type="entry name" value="CAT-like_dom_sf"/>
</dbReference>
<dbReference type="SUPFAM" id="SSF52777">
    <property type="entry name" value="CoA-dependent acyltransferases"/>
    <property type="match status" value="1"/>
</dbReference>
<keyword evidence="2" id="KW-0808">Transferase</keyword>
<keyword evidence="3" id="KW-1185">Reference proteome</keyword>
<feature type="domain" description="2-oxoacid dehydrogenase acyltransferase catalytic" evidence="1">
    <location>
        <begin position="1"/>
        <end position="215"/>
    </location>
</feature>
<dbReference type="InterPro" id="IPR001078">
    <property type="entry name" value="2-oxoacid_DH_actylTfrase"/>
</dbReference>
<evidence type="ECO:0000313" key="2">
    <source>
        <dbReference type="EMBL" id="AKJ64680.1"/>
    </source>
</evidence>
<dbReference type="PATRIC" id="fig|1609981.3.peg.1488"/>
<proteinExistence type="predicted"/>
<protein>
    <submittedName>
        <fullName evidence="2">Dihydrolipoyllysine-residue acetyltransferase component of pyruvate dehydrogenase complex</fullName>
        <ecNumber evidence="2">2.3.1.12</ecNumber>
    </submittedName>
</protein>
<dbReference type="EMBL" id="CP010904">
    <property type="protein sequence ID" value="AKJ64680.1"/>
    <property type="molecule type" value="Genomic_DNA"/>
</dbReference>
<keyword evidence="2" id="KW-0670">Pyruvate</keyword>
<dbReference type="GO" id="GO:0006086">
    <property type="term" value="P:pyruvate decarboxylation to acetyl-CoA"/>
    <property type="evidence" value="ECO:0007669"/>
    <property type="project" value="InterPro"/>
</dbReference>
<dbReference type="Proteomes" id="UP000035268">
    <property type="component" value="Chromosome"/>
</dbReference>
<dbReference type="KEGG" id="vbl:L21SP4_01433"/>
<dbReference type="GO" id="GO:0045254">
    <property type="term" value="C:pyruvate dehydrogenase complex"/>
    <property type="evidence" value="ECO:0007669"/>
    <property type="project" value="InterPro"/>
</dbReference>
<organism evidence="2 3">
    <name type="scientific">Kiritimatiella glycovorans</name>
    <dbReference type="NCBI Taxonomy" id="1307763"/>
    <lineage>
        <taxon>Bacteria</taxon>
        <taxon>Pseudomonadati</taxon>
        <taxon>Kiritimatiellota</taxon>
        <taxon>Kiritimatiellia</taxon>
        <taxon>Kiritimatiellales</taxon>
        <taxon>Kiritimatiellaceae</taxon>
        <taxon>Kiritimatiella</taxon>
    </lineage>
</organism>